<keyword evidence="13" id="KW-0106">Calcium</keyword>
<feature type="binding site" evidence="14">
    <location>
        <position position="231"/>
    </location>
    <ligand>
        <name>Zn(2+)</name>
        <dbReference type="ChEBI" id="CHEBI:29105"/>
        <note>catalytic</note>
    </ligand>
</feature>
<keyword evidence="7" id="KW-0746">Sphingolipid metabolism</keyword>
<organism evidence="16 17">
    <name type="scientific">Varanus komodoensis</name>
    <name type="common">Komodo dragon</name>
    <dbReference type="NCBI Taxonomy" id="61221"/>
    <lineage>
        <taxon>Eukaryota</taxon>
        <taxon>Metazoa</taxon>
        <taxon>Chordata</taxon>
        <taxon>Craniata</taxon>
        <taxon>Vertebrata</taxon>
        <taxon>Euteleostomi</taxon>
        <taxon>Lepidosauria</taxon>
        <taxon>Squamata</taxon>
        <taxon>Bifurcata</taxon>
        <taxon>Unidentata</taxon>
        <taxon>Episquamata</taxon>
        <taxon>Toxicofera</taxon>
        <taxon>Anguimorpha</taxon>
        <taxon>Paleoanguimorpha</taxon>
        <taxon>Varanoidea</taxon>
        <taxon>Varanidae</taxon>
        <taxon>Varanus</taxon>
    </lineage>
</organism>
<protein>
    <recommendedName>
        <fullName evidence="15">Alkaline ceramidase</fullName>
        <ecNumber evidence="15">3.5.1.-</ecNumber>
    </recommendedName>
</protein>
<evidence type="ECO:0000256" key="5">
    <source>
        <dbReference type="ARBA" id="ARBA00022692"/>
    </source>
</evidence>
<comment type="subcellular location">
    <subcellularLocation>
        <location evidence="1">Membrane</location>
        <topology evidence="1">Multi-pass membrane protein</topology>
    </subcellularLocation>
</comment>
<comment type="catalytic activity">
    <reaction evidence="10">
        <text>N-(9Z-octadecenoyl)-sphing-4-enine + H2O = sphing-4-enine + (9Z)-octadecenoate</text>
        <dbReference type="Rhea" id="RHEA:41299"/>
        <dbReference type="ChEBI" id="CHEBI:15377"/>
        <dbReference type="ChEBI" id="CHEBI:30823"/>
        <dbReference type="ChEBI" id="CHEBI:57756"/>
        <dbReference type="ChEBI" id="CHEBI:77996"/>
    </reaction>
    <physiologicalReaction direction="left-to-right" evidence="10">
        <dbReference type="Rhea" id="RHEA:41300"/>
    </physiologicalReaction>
</comment>
<keyword evidence="15" id="KW-0443">Lipid metabolism</keyword>
<evidence type="ECO:0000313" key="17">
    <source>
        <dbReference type="Proteomes" id="UP000694545"/>
    </source>
</evidence>
<evidence type="ECO:0000256" key="11">
    <source>
        <dbReference type="ARBA" id="ARBA00048323"/>
    </source>
</evidence>
<evidence type="ECO:0000313" key="16">
    <source>
        <dbReference type="Ensembl" id="ENSVKKP00000011908.1"/>
    </source>
</evidence>
<reference evidence="16" key="2">
    <citation type="submission" date="2025-09" db="UniProtKB">
        <authorList>
            <consortium name="Ensembl"/>
        </authorList>
    </citation>
    <scope>IDENTIFICATION</scope>
</reference>
<comment type="pathway">
    <text evidence="3">Sphingolipid metabolism.</text>
</comment>
<keyword evidence="17" id="KW-1185">Reference proteome</keyword>
<feature type="binding site" evidence="13">
    <location>
        <position position="43"/>
    </location>
    <ligand>
        <name>Ca(2+)</name>
        <dbReference type="ChEBI" id="CHEBI:29108"/>
    </ligand>
</feature>
<dbReference type="GO" id="GO:0016020">
    <property type="term" value="C:membrane"/>
    <property type="evidence" value="ECO:0007669"/>
    <property type="project" value="UniProtKB-SubCell"/>
</dbReference>
<dbReference type="GO" id="GO:0046512">
    <property type="term" value="P:sphingosine biosynthetic process"/>
    <property type="evidence" value="ECO:0007669"/>
    <property type="project" value="UniProtKB-ARBA"/>
</dbReference>
<dbReference type="EC" id="3.5.1.-" evidence="15"/>
<proteinExistence type="inferred from homology"/>
<feature type="binding site" evidence="14">
    <location>
        <position position="106"/>
    </location>
    <ligand>
        <name>Zn(2+)</name>
        <dbReference type="ChEBI" id="CHEBI:29105"/>
        <note>catalytic</note>
    </ligand>
</feature>
<feature type="binding site" evidence="13">
    <location>
        <position position="42"/>
    </location>
    <ligand>
        <name>Ca(2+)</name>
        <dbReference type="ChEBI" id="CHEBI:29108"/>
    </ligand>
</feature>
<keyword evidence="6 15" id="KW-0378">Hydrolase</keyword>
<dbReference type="UniPathway" id="UPA00222"/>
<comment type="catalytic activity">
    <reaction evidence="11">
        <text>an N-acylsphing-4-enine + H2O = sphing-4-enine + a fatty acid</text>
        <dbReference type="Rhea" id="RHEA:20856"/>
        <dbReference type="ChEBI" id="CHEBI:15377"/>
        <dbReference type="ChEBI" id="CHEBI:28868"/>
        <dbReference type="ChEBI" id="CHEBI:52639"/>
        <dbReference type="ChEBI" id="CHEBI:57756"/>
        <dbReference type="EC" id="3.5.1.23"/>
    </reaction>
    <physiologicalReaction direction="left-to-right" evidence="11">
        <dbReference type="Rhea" id="RHEA:20857"/>
    </physiologicalReaction>
</comment>
<evidence type="ECO:0000256" key="4">
    <source>
        <dbReference type="ARBA" id="ARBA00009780"/>
    </source>
</evidence>
<dbReference type="GO" id="GO:0046872">
    <property type="term" value="F:metal ion binding"/>
    <property type="evidence" value="ECO:0007669"/>
    <property type="project" value="UniProtKB-KW"/>
</dbReference>
<feature type="binding site" evidence="13">
    <location>
        <position position="47"/>
    </location>
    <ligand>
        <name>Ca(2+)</name>
        <dbReference type="ChEBI" id="CHEBI:29108"/>
    </ligand>
</feature>
<evidence type="ECO:0000256" key="9">
    <source>
        <dbReference type="ARBA" id="ARBA00023136"/>
    </source>
</evidence>
<dbReference type="Pfam" id="PF05875">
    <property type="entry name" value="Ceramidase"/>
    <property type="match status" value="1"/>
</dbReference>
<feature type="transmembrane region" description="Helical" evidence="15">
    <location>
        <begin position="150"/>
        <end position="174"/>
    </location>
</feature>
<dbReference type="GO" id="GO:0005783">
    <property type="term" value="C:endoplasmic reticulum"/>
    <property type="evidence" value="ECO:0007669"/>
    <property type="project" value="TreeGrafter"/>
</dbReference>
<keyword evidence="9 15" id="KW-0472">Membrane</keyword>
<feature type="transmembrane region" description="Helical" evidence="15">
    <location>
        <begin position="88"/>
        <end position="107"/>
    </location>
</feature>
<feature type="transmembrane region" description="Helical" evidence="15">
    <location>
        <begin position="194"/>
        <end position="214"/>
    </location>
</feature>
<dbReference type="InterPro" id="IPR008901">
    <property type="entry name" value="ACER"/>
</dbReference>
<keyword evidence="13" id="KW-0479">Metal-binding</keyword>
<evidence type="ECO:0000256" key="3">
    <source>
        <dbReference type="ARBA" id="ARBA00004991"/>
    </source>
</evidence>
<evidence type="ECO:0000256" key="1">
    <source>
        <dbReference type="ARBA" id="ARBA00004141"/>
    </source>
</evidence>
<keyword evidence="5 15" id="KW-0812">Transmembrane</keyword>
<keyword evidence="8 15" id="KW-1133">Transmembrane helix</keyword>
<evidence type="ECO:0000256" key="12">
    <source>
        <dbReference type="ARBA" id="ARBA00049511"/>
    </source>
</evidence>
<evidence type="ECO:0000256" key="2">
    <source>
        <dbReference type="ARBA" id="ARBA00004760"/>
    </source>
</evidence>
<comment type="cofactor">
    <cofactor evidence="14">
        <name>Zn(2+)</name>
        <dbReference type="ChEBI" id="CHEBI:29105"/>
    </cofactor>
</comment>
<evidence type="ECO:0000256" key="14">
    <source>
        <dbReference type="PIRSR" id="PIRSR608901-2"/>
    </source>
</evidence>
<dbReference type="GO" id="GO:0046514">
    <property type="term" value="P:ceramide catabolic process"/>
    <property type="evidence" value="ECO:0007669"/>
    <property type="project" value="TreeGrafter"/>
</dbReference>
<evidence type="ECO:0000256" key="7">
    <source>
        <dbReference type="ARBA" id="ARBA00022919"/>
    </source>
</evidence>
<dbReference type="GO" id="GO:0017040">
    <property type="term" value="F:N-acylsphingosine amidohydrolase activity"/>
    <property type="evidence" value="ECO:0007669"/>
    <property type="project" value="UniProtKB-EC"/>
</dbReference>
<comment type="caution">
    <text evidence="15">Lacks conserved residue(s) required for the propagation of feature annotation.</text>
</comment>
<name>A0A8D2JFQ6_VARKO</name>
<feature type="transmembrane region" description="Helical" evidence="15">
    <location>
        <begin position="119"/>
        <end position="138"/>
    </location>
</feature>
<keyword evidence="14" id="KW-0862">Zinc</keyword>
<evidence type="ECO:0000256" key="8">
    <source>
        <dbReference type="ARBA" id="ARBA00022989"/>
    </source>
</evidence>
<feature type="binding site" evidence="13">
    <location>
        <position position="56"/>
    </location>
    <ligand>
        <name>Ca(2+)</name>
        <dbReference type="ChEBI" id="CHEBI:29108"/>
    </ligand>
</feature>
<comment type="pathway">
    <text evidence="2">Lipid metabolism; sphingolipid metabolism.</text>
</comment>
<comment type="similarity">
    <text evidence="4 15">Belongs to the alkaline ceramidase family.</text>
</comment>
<dbReference type="Proteomes" id="UP000694545">
    <property type="component" value="Unplaced"/>
</dbReference>
<reference evidence="16" key="1">
    <citation type="submission" date="2025-08" db="UniProtKB">
        <authorList>
            <consortium name="Ensembl"/>
        </authorList>
    </citation>
    <scope>IDENTIFICATION</scope>
</reference>
<comment type="catalytic activity">
    <reaction evidence="12">
        <text>an N-acylsphinganine + H2O = sphinganine + a fatty acid</text>
        <dbReference type="Rhea" id="RHEA:33551"/>
        <dbReference type="ChEBI" id="CHEBI:15377"/>
        <dbReference type="ChEBI" id="CHEBI:28868"/>
        <dbReference type="ChEBI" id="CHEBI:31488"/>
        <dbReference type="ChEBI" id="CHEBI:57817"/>
    </reaction>
    <physiologicalReaction direction="left-to-right" evidence="12">
        <dbReference type="Rhea" id="RHEA:33552"/>
    </physiologicalReaction>
</comment>
<dbReference type="PANTHER" id="PTHR46139:SF2">
    <property type="entry name" value="ALKALINE CERAMIDASE 1"/>
    <property type="match status" value="1"/>
</dbReference>
<dbReference type="AlphaFoldDB" id="A0A8D2JFQ6"/>
<evidence type="ECO:0000256" key="13">
    <source>
        <dbReference type="PIRSR" id="PIRSR608901-1"/>
    </source>
</evidence>
<accession>A0A8D2JFQ6</accession>
<feature type="binding site" evidence="13">
    <location>
        <position position="45"/>
    </location>
    <ligand>
        <name>Ca(2+)</name>
        <dbReference type="ChEBI" id="CHEBI:29108"/>
    </ligand>
</feature>
<sequence>MCSHRNAKSLKRPFLSLRFCSFGGESVARMPSIFAYQSAEVDWCERNFEHSENIAEYYNTYSSIIFFILSPVILKLNVDYVNYRPEPLRCFSVMQMLIGLFSIYFHMTLSYVGQLLDELSILWGLSVCYGCWFPPRYFPGFIKNREQFLWLLAVMTILCTFLSFVKPVFNAYLLNCIALHLFYMTYLDCNNPRVHHLAVSMAILWGIAISCWLVDKLLCGFCQKINFTYFHSLCLLAAMTGGNTSTPDCRLKVLNPVLGIHFNTMDSTFMLQRGPRMGRNEVGA</sequence>
<evidence type="ECO:0000256" key="10">
    <source>
        <dbReference type="ARBA" id="ARBA00047401"/>
    </source>
</evidence>
<dbReference type="PANTHER" id="PTHR46139">
    <property type="entry name" value="ALKALINE CERAMIDASE"/>
    <property type="match status" value="1"/>
</dbReference>
<comment type="function">
    <text evidence="15">Hydrolyzes the sphingolipid ceramide into sphingosine and free fatty acid.</text>
</comment>
<evidence type="ECO:0000256" key="6">
    <source>
        <dbReference type="ARBA" id="ARBA00022801"/>
    </source>
</evidence>
<dbReference type="Ensembl" id="ENSVKKT00000012190.1">
    <property type="protein sequence ID" value="ENSVKKP00000011908.1"/>
    <property type="gene ID" value="ENSVKKG00000008280.1"/>
</dbReference>
<evidence type="ECO:0000256" key="15">
    <source>
        <dbReference type="RuleBase" id="RU364079"/>
    </source>
</evidence>